<feature type="transmembrane region" description="Helical" evidence="1">
    <location>
        <begin position="112"/>
        <end position="132"/>
    </location>
</feature>
<organism evidence="2">
    <name type="scientific">Lygus hesperus</name>
    <name type="common">Western plant bug</name>
    <dbReference type="NCBI Taxonomy" id="30085"/>
    <lineage>
        <taxon>Eukaryota</taxon>
        <taxon>Metazoa</taxon>
        <taxon>Ecdysozoa</taxon>
        <taxon>Arthropoda</taxon>
        <taxon>Hexapoda</taxon>
        <taxon>Insecta</taxon>
        <taxon>Pterygota</taxon>
        <taxon>Neoptera</taxon>
        <taxon>Paraneoptera</taxon>
        <taxon>Hemiptera</taxon>
        <taxon>Heteroptera</taxon>
        <taxon>Panheteroptera</taxon>
        <taxon>Cimicomorpha</taxon>
        <taxon>Miridae</taxon>
        <taxon>Mirini</taxon>
        <taxon>Lygus</taxon>
    </lineage>
</organism>
<keyword evidence="1" id="KW-0812">Transmembrane</keyword>
<dbReference type="PROSITE" id="PS51257">
    <property type="entry name" value="PROKAR_LIPOPROTEIN"/>
    <property type="match status" value="1"/>
</dbReference>
<name>A0A0A9Z513_LYGHE</name>
<gene>
    <name evidence="2" type="primary">ndhF_10</name>
    <name evidence="2" type="ORF">CM83_11352</name>
</gene>
<feature type="transmembrane region" description="Helical" evidence="1">
    <location>
        <begin position="52"/>
        <end position="73"/>
    </location>
</feature>
<dbReference type="AlphaFoldDB" id="A0A0A9Z513"/>
<evidence type="ECO:0000256" key="1">
    <source>
        <dbReference type="SAM" id="Phobius"/>
    </source>
</evidence>
<dbReference type="EMBL" id="GBHO01006699">
    <property type="protein sequence ID" value="JAG36905.1"/>
    <property type="molecule type" value="Transcribed_RNA"/>
</dbReference>
<evidence type="ECO:0000313" key="2">
    <source>
        <dbReference type="EMBL" id="JAG36905.1"/>
    </source>
</evidence>
<reference evidence="2" key="2">
    <citation type="submission" date="2014-07" db="EMBL/GenBank/DDBJ databases">
        <authorList>
            <person name="Hull J."/>
        </authorList>
    </citation>
    <scope>NUCLEOTIDE SEQUENCE</scope>
</reference>
<keyword evidence="1" id="KW-1133">Transmembrane helix</keyword>
<protein>
    <submittedName>
        <fullName evidence="2">NAD(P)H-quinone oxidoreductase subunit 5, chloroplastic</fullName>
    </submittedName>
</protein>
<reference evidence="2" key="1">
    <citation type="journal article" date="2014" name="PLoS ONE">
        <title>Transcriptome-Based Identification of ABC Transporters in the Western Tarnished Plant Bug Lygus hesperus.</title>
        <authorList>
            <person name="Hull J.J."/>
            <person name="Chaney K."/>
            <person name="Geib S.M."/>
            <person name="Fabrick J.A."/>
            <person name="Brent C.S."/>
            <person name="Walsh D."/>
            <person name="Lavine L.C."/>
        </authorList>
    </citation>
    <scope>NUCLEOTIDE SEQUENCE</scope>
</reference>
<sequence length="138" mass="15104">MFNRPSYRCSAYNKRIKASISFLMLGTISLFGACLFAIAAHKKHVLRKAASGFGILSSVFLIISWVIAVAVRYRTSCTNDVQFSLYSHHPGAPSGIYEGVTNFPAYSVQEGVVLVIVAWLLCTGGAVFNMLLPSHEKQ</sequence>
<feature type="transmembrane region" description="Helical" evidence="1">
    <location>
        <begin position="20"/>
        <end position="40"/>
    </location>
</feature>
<proteinExistence type="predicted"/>
<keyword evidence="1" id="KW-0472">Membrane</keyword>
<dbReference type="InterPro" id="IPR009944">
    <property type="entry name" value="Amastin"/>
</dbReference>
<accession>A0A0A9Z513</accession>
<dbReference type="Pfam" id="PF07344">
    <property type="entry name" value="Amastin"/>
    <property type="match status" value="1"/>
</dbReference>